<dbReference type="PANTHER" id="PTHR40066">
    <property type="entry name" value="UPF0473 PROTEIN CBO2561/CLC_2432"/>
    <property type="match status" value="1"/>
</dbReference>
<dbReference type="InterPro" id="IPR009711">
    <property type="entry name" value="UPF0473"/>
</dbReference>
<name>A0ABM7FWK0_9STAP</name>
<dbReference type="HAMAP" id="MF_01448">
    <property type="entry name" value="UPF0473"/>
    <property type="match status" value="1"/>
</dbReference>
<protein>
    <recommendedName>
        <fullName evidence="2">UPF0473 protein JMUB590_1284</fullName>
    </recommendedName>
</protein>
<dbReference type="EMBL" id="AP018586">
    <property type="protein sequence ID" value="BBD92342.1"/>
    <property type="molecule type" value="Genomic_DNA"/>
</dbReference>
<dbReference type="Proteomes" id="UP000274772">
    <property type="component" value="Chromosome"/>
</dbReference>
<dbReference type="RefSeq" id="WP_002443216.1">
    <property type="nucleotide sequence ID" value="NZ_AP018585.1"/>
</dbReference>
<evidence type="ECO:0000313" key="4">
    <source>
        <dbReference type="Proteomes" id="UP000274772"/>
    </source>
</evidence>
<comment type="similarity">
    <text evidence="1 2">Belongs to the UPF0473 family.</text>
</comment>
<accession>A0ABM7FWK0</accession>
<evidence type="ECO:0000256" key="2">
    <source>
        <dbReference type="HAMAP-Rule" id="MF_01448"/>
    </source>
</evidence>
<sequence length="108" mass="12661">MTEHNHNHEHNHDSDLNINNEEELLTLFDEDGNEVLYRKMLEFYHPEFKKEYVVLAEEGAQSDEDDMIELVPMINEPDESGDGGKLVPIETDEEWDMIEEVVNTEINE</sequence>
<reference evidence="3 4" key="1">
    <citation type="submission" date="2018-05" db="EMBL/GenBank/DDBJ databases">
        <title>Complete genome sequencing of three human clinical isolates of Staphylococcus caprae reveals virulence factors similar to those of S. epidermidis and S. capitis.</title>
        <authorList>
            <person name="Watanabe S."/>
            <person name="Cui L."/>
        </authorList>
    </citation>
    <scope>NUCLEOTIDE SEQUENCE [LARGE SCALE GENOMIC DNA]</scope>
    <source>
        <strain evidence="3 4">JMUB590</strain>
    </source>
</reference>
<dbReference type="Pfam" id="PF06949">
    <property type="entry name" value="DUF1292"/>
    <property type="match status" value="1"/>
</dbReference>
<evidence type="ECO:0000256" key="1">
    <source>
        <dbReference type="ARBA" id="ARBA00008439"/>
    </source>
</evidence>
<organism evidence="3 4">
    <name type="scientific">Staphylococcus caprae</name>
    <dbReference type="NCBI Taxonomy" id="29380"/>
    <lineage>
        <taxon>Bacteria</taxon>
        <taxon>Bacillati</taxon>
        <taxon>Bacillota</taxon>
        <taxon>Bacilli</taxon>
        <taxon>Bacillales</taxon>
        <taxon>Staphylococcaceae</taxon>
        <taxon>Staphylococcus</taxon>
    </lineage>
</organism>
<gene>
    <name evidence="3" type="ORF">JMUB590_1284</name>
</gene>
<evidence type="ECO:0000313" key="3">
    <source>
        <dbReference type="EMBL" id="BBD92342.1"/>
    </source>
</evidence>
<dbReference type="PANTHER" id="PTHR40066:SF1">
    <property type="entry name" value="UPF0473 PROTEIN CBO2561_CLC_2432"/>
    <property type="match status" value="1"/>
</dbReference>
<proteinExistence type="inferred from homology"/>
<keyword evidence="4" id="KW-1185">Reference proteome</keyword>
<dbReference type="NCBIfam" id="NF010214">
    <property type="entry name" value="PRK13678.1-1"/>
    <property type="match status" value="1"/>
</dbReference>
<dbReference type="GeneID" id="58051043"/>